<organism evidence="1 2">
    <name type="scientific">Bacteroides salyersiae CL02T12C01</name>
    <dbReference type="NCBI Taxonomy" id="997887"/>
    <lineage>
        <taxon>Bacteria</taxon>
        <taxon>Pseudomonadati</taxon>
        <taxon>Bacteroidota</taxon>
        <taxon>Bacteroidia</taxon>
        <taxon>Bacteroidales</taxon>
        <taxon>Bacteroidaceae</taxon>
        <taxon>Bacteroides</taxon>
    </lineage>
</organism>
<dbReference type="HOGENOM" id="CLU_1821559_0_0_10"/>
<dbReference type="OrthoDB" id="9875190at2"/>
<dbReference type="PATRIC" id="fig|997887.3.peg.1375"/>
<dbReference type="AlphaFoldDB" id="I8YVD9"/>
<evidence type="ECO:0000313" key="2">
    <source>
        <dbReference type="Proteomes" id="UP000005150"/>
    </source>
</evidence>
<name>I8YVD9_9BACE</name>
<accession>I8YVD9</accession>
<comment type="caution">
    <text evidence="1">The sequence shown here is derived from an EMBL/GenBank/DDBJ whole genome shotgun (WGS) entry which is preliminary data.</text>
</comment>
<reference evidence="1 2" key="1">
    <citation type="submission" date="2012-02" db="EMBL/GenBank/DDBJ databases">
        <title>The Genome Sequence of Bacteroides salyersiae CL02T12C01.</title>
        <authorList>
            <consortium name="The Broad Institute Genome Sequencing Platform"/>
            <person name="Earl A."/>
            <person name="Ward D."/>
            <person name="Feldgarden M."/>
            <person name="Gevers D."/>
            <person name="Zitomersky N.L."/>
            <person name="Coyne M.J."/>
            <person name="Comstock L.E."/>
            <person name="Young S.K."/>
            <person name="Zeng Q."/>
            <person name="Gargeya S."/>
            <person name="Fitzgerald M."/>
            <person name="Haas B."/>
            <person name="Abouelleil A."/>
            <person name="Alvarado L."/>
            <person name="Arachchi H.M."/>
            <person name="Berlin A."/>
            <person name="Chapman S.B."/>
            <person name="Gearin G."/>
            <person name="Goldberg J."/>
            <person name="Griggs A."/>
            <person name="Gujja S."/>
            <person name="Hansen M."/>
            <person name="Heiman D."/>
            <person name="Howarth C."/>
            <person name="Larimer J."/>
            <person name="Lui A."/>
            <person name="MacDonald P.J.P."/>
            <person name="McCowen C."/>
            <person name="Montmayeur A."/>
            <person name="Murphy C."/>
            <person name="Neiman D."/>
            <person name="Pearson M."/>
            <person name="Priest M."/>
            <person name="Roberts A."/>
            <person name="Saif S."/>
            <person name="Shea T."/>
            <person name="Sisk P."/>
            <person name="Stolte C."/>
            <person name="Sykes S."/>
            <person name="Wortman J."/>
            <person name="Nusbaum C."/>
            <person name="Birren B."/>
        </authorList>
    </citation>
    <scope>NUCLEOTIDE SEQUENCE [LARGE SCALE GENOMIC DNA]</scope>
    <source>
        <strain evidence="1 2">CL02T12C01</strain>
    </source>
</reference>
<dbReference type="EMBL" id="AGXV01000017">
    <property type="protein sequence ID" value="EIY67095.1"/>
    <property type="molecule type" value="Genomic_DNA"/>
</dbReference>
<dbReference type="Proteomes" id="UP000005150">
    <property type="component" value="Unassembled WGS sequence"/>
</dbReference>
<evidence type="ECO:0000313" key="1">
    <source>
        <dbReference type="EMBL" id="EIY67095.1"/>
    </source>
</evidence>
<gene>
    <name evidence="1" type="ORF">HMPREF1071_01305</name>
</gene>
<protein>
    <submittedName>
        <fullName evidence="1">Uncharacterized protein</fullName>
    </submittedName>
</protein>
<proteinExistence type="predicted"/>
<keyword evidence="2" id="KW-1185">Reference proteome</keyword>
<dbReference type="RefSeq" id="WP_007479166.1">
    <property type="nucleotide sequence ID" value="NZ_JH724307.1"/>
</dbReference>
<sequence length="141" mass="16946">MYINLKKCIGESIERVFLEWYYFNDQPCSIIRLYIKVESYFDITCCEENISIREQKEIPMTINSGEFAYKLIQQDIEWLSQYKIISVKYLVDSLNVKRGLLFIFEHNHNFIFYNKGYEFDDEGKFEIDVDVNLLLYDAVDV</sequence>